<feature type="region of interest" description="Disordered" evidence="6">
    <location>
        <begin position="798"/>
        <end position="819"/>
    </location>
</feature>
<feature type="repeat" description="WD" evidence="5">
    <location>
        <begin position="133"/>
        <end position="174"/>
    </location>
</feature>
<dbReference type="InterPro" id="IPR011044">
    <property type="entry name" value="Quino_amine_DH_bsu"/>
</dbReference>
<evidence type="ECO:0000256" key="6">
    <source>
        <dbReference type="SAM" id="MobiDB-lite"/>
    </source>
</evidence>
<feature type="domain" description="WDHD1/CFT4 second beta-propeller" evidence="7">
    <location>
        <begin position="401"/>
        <end position="685"/>
    </location>
</feature>
<evidence type="ECO:0000256" key="5">
    <source>
        <dbReference type="PROSITE-ProRule" id="PRU00221"/>
    </source>
</evidence>
<accession>R7U8R4</accession>
<dbReference type="SUPFAM" id="SSF50969">
    <property type="entry name" value="YVTN repeat-like/Quinoprotein amine dehydrogenase"/>
    <property type="match status" value="1"/>
</dbReference>
<dbReference type="Pfam" id="PF24817">
    <property type="entry name" value="WD40_WDHD1_1st"/>
    <property type="match status" value="1"/>
</dbReference>
<dbReference type="InterPro" id="IPR001680">
    <property type="entry name" value="WD40_rpt"/>
</dbReference>
<proteinExistence type="predicted"/>
<dbReference type="EMBL" id="KB306824">
    <property type="protein sequence ID" value="ELT99505.1"/>
    <property type="molecule type" value="Genomic_DNA"/>
</dbReference>
<name>R7U8R4_CAPTE</name>
<keyword evidence="2 5" id="KW-0853">WD repeat</keyword>
<feature type="repeat" description="WD" evidence="5">
    <location>
        <begin position="236"/>
        <end position="267"/>
    </location>
</feature>
<dbReference type="InterPro" id="IPR036322">
    <property type="entry name" value="WD40_repeat_dom_sf"/>
</dbReference>
<evidence type="ECO:0000256" key="1">
    <source>
        <dbReference type="ARBA" id="ARBA00004123"/>
    </source>
</evidence>
<feature type="domain" description="WDHD1 first WD40" evidence="9">
    <location>
        <begin position="11"/>
        <end position="300"/>
    </location>
</feature>
<feature type="domain" description="WDHD1/CFT4 helical bundle" evidence="8">
    <location>
        <begin position="694"/>
        <end position="793"/>
    </location>
</feature>
<reference evidence="10 12" key="2">
    <citation type="journal article" date="2013" name="Nature">
        <title>Insights into bilaterian evolution from three spiralian genomes.</title>
        <authorList>
            <person name="Simakov O."/>
            <person name="Marletaz F."/>
            <person name="Cho S.J."/>
            <person name="Edsinger-Gonzales E."/>
            <person name="Havlak P."/>
            <person name="Hellsten U."/>
            <person name="Kuo D.H."/>
            <person name="Larsson T."/>
            <person name="Lv J."/>
            <person name="Arendt D."/>
            <person name="Savage R."/>
            <person name="Osoegawa K."/>
            <person name="de Jong P."/>
            <person name="Grimwood J."/>
            <person name="Chapman J.A."/>
            <person name="Shapiro H."/>
            <person name="Aerts A."/>
            <person name="Otillar R.P."/>
            <person name="Terry A.Y."/>
            <person name="Boore J.L."/>
            <person name="Grigoriev I.V."/>
            <person name="Lindberg D.R."/>
            <person name="Seaver E.C."/>
            <person name="Weisblat D.A."/>
            <person name="Putnam N.H."/>
            <person name="Rokhsar D.S."/>
        </authorList>
    </citation>
    <scope>NUCLEOTIDE SEQUENCE</scope>
    <source>
        <strain evidence="10 12">I ESC-2004</strain>
    </source>
</reference>
<evidence type="ECO:0000256" key="4">
    <source>
        <dbReference type="ARBA" id="ARBA00023242"/>
    </source>
</evidence>
<dbReference type="SUPFAM" id="SSF50978">
    <property type="entry name" value="WD40 repeat-like"/>
    <property type="match status" value="1"/>
</dbReference>
<keyword evidence="3" id="KW-0677">Repeat</keyword>
<dbReference type="FunCoup" id="R7U8R4">
    <property type="interactions" value="983"/>
</dbReference>
<evidence type="ECO:0000313" key="10">
    <source>
        <dbReference type="EMBL" id="ELT99505.1"/>
    </source>
</evidence>
<reference evidence="11" key="3">
    <citation type="submission" date="2015-06" db="UniProtKB">
        <authorList>
            <consortium name="EnsemblMetazoa"/>
        </authorList>
    </citation>
    <scope>IDENTIFICATION</scope>
</reference>
<dbReference type="GO" id="GO:0003682">
    <property type="term" value="F:chromatin binding"/>
    <property type="evidence" value="ECO:0007669"/>
    <property type="project" value="TreeGrafter"/>
</dbReference>
<dbReference type="InterPro" id="IPR057646">
    <property type="entry name" value="WD40_WDHD1_1st"/>
</dbReference>
<feature type="compositionally biased region" description="Acidic residues" evidence="6">
    <location>
        <begin position="798"/>
        <end position="811"/>
    </location>
</feature>
<protein>
    <submittedName>
        <fullName evidence="10 11">Uncharacterized protein</fullName>
    </submittedName>
</protein>
<dbReference type="EnsemblMetazoa" id="CapteT108416">
    <property type="protein sequence ID" value="CapteP108416"/>
    <property type="gene ID" value="CapteG108416"/>
</dbReference>
<organism evidence="10">
    <name type="scientific">Capitella teleta</name>
    <name type="common">Polychaete worm</name>
    <dbReference type="NCBI Taxonomy" id="283909"/>
    <lineage>
        <taxon>Eukaryota</taxon>
        <taxon>Metazoa</taxon>
        <taxon>Spiralia</taxon>
        <taxon>Lophotrochozoa</taxon>
        <taxon>Annelida</taxon>
        <taxon>Polychaeta</taxon>
        <taxon>Sedentaria</taxon>
        <taxon>Scolecida</taxon>
        <taxon>Capitellidae</taxon>
        <taxon>Capitella</taxon>
    </lineage>
</organism>
<dbReference type="SMART" id="SM00320">
    <property type="entry name" value="WD40"/>
    <property type="match status" value="5"/>
</dbReference>
<dbReference type="PANTHER" id="PTHR19932">
    <property type="entry name" value="WD REPEAT AND HMG-BOX DNA BINDING PROTEIN"/>
    <property type="match status" value="1"/>
</dbReference>
<dbReference type="Pfam" id="PF12341">
    <property type="entry name" value="Mcl1_mid"/>
    <property type="match status" value="1"/>
</dbReference>
<dbReference type="GO" id="GO:0000278">
    <property type="term" value="P:mitotic cell cycle"/>
    <property type="evidence" value="ECO:0007669"/>
    <property type="project" value="TreeGrafter"/>
</dbReference>
<evidence type="ECO:0000256" key="2">
    <source>
        <dbReference type="ARBA" id="ARBA00022574"/>
    </source>
</evidence>
<dbReference type="HOGENOM" id="CLU_004219_0_0_1"/>
<dbReference type="PANTHER" id="PTHR19932:SF10">
    <property type="entry name" value="WD REPEAT AND HMG-BOX DNA-BINDING PROTEIN 1"/>
    <property type="match status" value="1"/>
</dbReference>
<dbReference type="EMBL" id="AMQN01001942">
    <property type="status" value="NOT_ANNOTATED_CDS"/>
    <property type="molecule type" value="Genomic_DNA"/>
</dbReference>
<dbReference type="STRING" id="283909.R7U8R4"/>
<evidence type="ECO:0000313" key="11">
    <source>
        <dbReference type="EnsemblMetazoa" id="CapteP108416"/>
    </source>
</evidence>
<dbReference type="Proteomes" id="UP000014760">
    <property type="component" value="Unassembled WGS sequence"/>
</dbReference>
<evidence type="ECO:0000259" key="7">
    <source>
        <dbReference type="Pfam" id="PF12341"/>
    </source>
</evidence>
<evidence type="ECO:0000259" key="9">
    <source>
        <dbReference type="Pfam" id="PF24817"/>
    </source>
</evidence>
<reference evidence="12" key="1">
    <citation type="submission" date="2012-12" db="EMBL/GenBank/DDBJ databases">
        <authorList>
            <person name="Hellsten U."/>
            <person name="Grimwood J."/>
            <person name="Chapman J.A."/>
            <person name="Shapiro H."/>
            <person name="Aerts A."/>
            <person name="Otillar R.P."/>
            <person name="Terry A.Y."/>
            <person name="Boore J.L."/>
            <person name="Simakov O."/>
            <person name="Marletaz F."/>
            <person name="Cho S.-J."/>
            <person name="Edsinger-Gonzales E."/>
            <person name="Havlak P."/>
            <person name="Kuo D.-H."/>
            <person name="Larsson T."/>
            <person name="Lv J."/>
            <person name="Arendt D."/>
            <person name="Savage R."/>
            <person name="Osoegawa K."/>
            <person name="de Jong P."/>
            <person name="Lindberg D.R."/>
            <person name="Seaver E.C."/>
            <person name="Weisblat D.A."/>
            <person name="Putnam N.H."/>
            <person name="Grigoriev I.V."/>
            <person name="Rokhsar D.S."/>
        </authorList>
    </citation>
    <scope>NUCLEOTIDE SEQUENCE</scope>
    <source>
        <strain evidence="12">I ESC-2004</strain>
    </source>
</reference>
<gene>
    <name evidence="10" type="ORF">CAPTEDRAFT_108416</name>
</gene>
<comment type="subcellular location">
    <subcellularLocation>
        <location evidence="1">Nucleus</location>
    </subcellularLocation>
</comment>
<evidence type="ECO:0000256" key="3">
    <source>
        <dbReference type="ARBA" id="ARBA00022737"/>
    </source>
</evidence>
<dbReference type="GO" id="GO:0006261">
    <property type="term" value="P:DNA-templated DNA replication"/>
    <property type="evidence" value="ECO:0007669"/>
    <property type="project" value="TreeGrafter"/>
</dbReference>
<dbReference type="GO" id="GO:0006281">
    <property type="term" value="P:DNA repair"/>
    <property type="evidence" value="ECO:0007669"/>
    <property type="project" value="TreeGrafter"/>
</dbReference>
<evidence type="ECO:0000313" key="12">
    <source>
        <dbReference type="Proteomes" id="UP000014760"/>
    </source>
</evidence>
<keyword evidence="12" id="KW-1185">Reference proteome</keyword>
<dbReference type="PROSITE" id="PS50082">
    <property type="entry name" value="WD_REPEATS_2"/>
    <property type="match status" value="2"/>
</dbReference>
<evidence type="ECO:0000259" key="8">
    <source>
        <dbReference type="Pfam" id="PF20946"/>
    </source>
</evidence>
<dbReference type="Pfam" id="PF20946">
    <property type="entry name" value="Ctf4_C"/>
    <property type="match status" value="1"/>
</dbReference>
<dbReference type="GO" id="GO:0043596">
    <property type="term" value="C:nuclear replication fork"/>
    <property type="evidence" value="ECO:0007669"/>
    <property type="project" value="TreeGrafter"/>
</dbReference>
<dbReference type="InterPro" id="IPR022100">
    <property type="entry name" value="WDHD1/CFT4_beta-prop_2nd"/>
</dbReference>
<dbReference type="InterPro" id="IPR048591">
    <property type="entry name" value="WDHD1/CFT4_hel"/>
</dbReference>
<dbReference type="OrthoDB" id="427368at2759"/>
<dbReference type="PROSITE" id="PS50294">
    <property type="entry name" value="WD_REPEATS_REGION"/>
    <property type="match status" value="1"/>
</dbReference>
<dbReference type="PROSITE" id="PS00678">
    <property type="entry name" value="WD_REPEATS_1"/>
    <property type="match status" value="1"/>
</dbReference>
<dbReference type="InterPro" id="IPR019775">
    <property type="entry name" value="WD40_repeat_CS"/>
</dbReference>
<dbReference type="InterPro" id="IPR015943">
    <property type="entry name" value="WD40/YVTN_repeat-like_dom_sf"/>
</dbReference>
<dbReference type="AlphaFoldDB" id="R7U8R4"/>
<dbReference type="Gene3D" id="2.130.10.10">
    <property type="entry name" value="YVTN repeat-like/Quinoprotein amine dehydrogenase"/>
    <property type="match status" value="2"/>
</dbReference>
<sequence length="819" mass="90622">MAENAEKKEARYAHSEGHVNVCYDDNGGHLISSGSEGEVRVYAGYDDDDPSHHAMGGCVYSMAVKNQKFYSSCDDNTIAVHTFPSWEKDGLITRFTAPVTHMTFDESGETLVAGSADFTVKVVDVVTSSEQVLRGHEAPVLSVALHPQGGYVASSSCDGTLRLWSTEQQRVVHTITGFPKSNDFSAALLLCRMAWDKSGKYLAVPFEKGVRVYNQGIWDIAFTLSDKFIEKSLSIVTFSPSGEYLASAAVDGSLIVWNFQEKRCLTRMRHPQRLRVTSLAWDKSGIPELVYGDANGHIGLFQDVIPADEDRKKVTDDGLTAEQLADLFEDDENMAKDDIDHDEIAALKKVALGLDEDSLGLLNFNCIHTDTGSIQGNAAHVQPPPTRIVEVGFKPTPAQPAFQPSSTPVNWSHRYMVWNTVGLALQYSTDEEQSVVVEFHDTATHHPLHIPNGPGYTMAALSDQALVLAAPSDGEAVSQVVCMHFNAWDKSKEWTCGMPEEEDIEAICIGEGWLAVATNMRHVRVFTVAGLQKDIFSIPGPVVAMAAHSNQLFIVYHSGMGLPGDQCLGFRLMYVAESKKKSVVDSAALPLSPSSTLAWIGFTSEGTPTIVDSSGAVRLFNRSFAQTWSQIASLRNHCKGKSDNYWVIGLVENPPQMRAIQVKGGKHPATLPRPTPHVLPLQIPLCNISNECGSLEEAYGRQKLLSQHMDWWTSQNYDFDEERQQKSQMSQSESLMKLFALACKSERLCRAIEICELMPHEHTLQLAIKYASRLRLLTLAEKISDLIRRRMAEAAVAVEEEEEEEEEEEQEQGWVDKIL</sequence>
<keyword evidence="4" id="KW-0539">Nucleus</keyword>
<dbReference type="OMA" id="RYAHTNG"/>